<proteinExistence type="predicted"/>
<gene>
    <name evidence="1" type="ORF">US50_C0004G0002</name>
</gene>
<organism evidence="1 2">
    <name type="scientific">Candidatus Nomurabacteria bacterium GW2011_GWB1_37_5</name>
    <dbReference type="NCBI Taxonomy" id="1618742"/>
    <lineage>
        <taxon>Bacteria</taxon>
        <taxon>Candidatus Nomuraibacteriota</taxon>
    </lineage>
</organism>
<dbReference type="AlphaFoldDB" id="A0A0G0GXV9"/>
<dbReference type="EMBL" id="LBTF01000004">
    <property type="protein sequence ID" value="KKQ35813.1"/>
    <property type="molecule type" value="Genomic_DNA"/>
</dbReference>
<evidence type="ECO:0000313" key="2">
    <source>
        <dbReference type="Proteomes" id="UP000033876"/>
    </source>
</evidence>
<dbReference type="Proteomes" id="UP000033876">
    <property type="component" value="Unassembled WGS sequence"/>
</dbReference>
<protein>
    <submittedName>
        <fullName evidence="1">Uncharacterized protein</fullName>
    </submittedName>
</protein>
<evidence type="ECO:0000313" key="1">
    <source>
        <dbReference type="EMBL" id="KKQ35813.1"/>
    </source>
</evidence>
<name>A0A0G0GXV9_9BACT</name>
<reference evidence="1 2" key="1">
    <citation type="journal article" date="2015" name="Nature">
        <title>rRNA introns, odd ribosomes, and small enigmatic genomes across a large radiation of phyla.</title>
        <authorList>
            <person name="Brown C.T."/>
            <person name="Hug L.A."/>
            <person name="Thomas B.C."/>
            <person name="Sharon I."/>
            <person name="Castelle C.J."/>
            <person name="Singh A."/>
            <person name="Wilkins M.J."/>
            <person name="Williams K.H."/>
            <person name="Banfield J.F."/>
        </authorList>
    </citation>
    <scope>NUCLEOTIDE SEQUENCE [LARGE SCALE GENOMIC DNA]</scope>
</reference>
<accession>A0A0G0GXV9</accession>
<comment type="caution">
    <text evidence="1">The sequence shown here is derived from an EMBL/GenBank/DDBJ whole genome shotgun (WGS) entry which is preliminary data.</text>
</comment>
<sequence>MATKPTSLDQFGSFITSLLTLLMALITGKSKKIAEIDGDKVQELIDREDKQSIINELIKFINNGWKMTYLIAARVLDLDAPAKMPFSGATLKERSGMSGRIVLDLQKIKVIHKLQEGESYITGYEFKKRLIDDKETLFNSNLIDSLVAGQDEPDMKAFLDQHRGKVLVDFGDTFSDSHGRLYVRCAIVDDERWVSDCHWLDYDFHGHSLALVSANNTK</sequence>